<evidence type="ECO:0000313" key="2">
    <source>
        <dbReference type="EMBL" id="ADB40742.1"/>
    </source>
</evidence>
<organism evidence="2 3">
    <name type="scientific">Spirosoma linguale (strain ATCC 33905 / DSM 74 / LMG 10896 / Claus 1)</name>
    <dbReference type="NCBI Taxonomy" id="504472"/>
    <lineage>
        <taxon>Bacteria</taxon>
        <taxon>Pseudomonadati</taxon>
        <taxon>Bacteroidota</taxon>
        <taxon>Cytophagia</taxon>
        <taxon>Cytophagales</taxon>
        <taxon>Cytophagaceae</taxon>
        <taxon>Spirosoma</taxon>
    </lineage>
</organism>
<evidence type="ECO:0008006" key="4">
    <source>
        <dbReference type="Google" id="ProtNLM"/>
    </source>
</evidence>
<accession>D2QQG1</accession>
<dbReference type="EMBL" id="CP001769">
    <property type="protein sequence ID" value="ADB40742.1"/>
    <property type="molecule type" value="Genomic_DNA"/>
</dbReference>
<proteinExistence type="predicted"/>
<feature type="chain" id="PRO_5003035611" description="Lipocalin-like domain-containing protein" evidence="1">
    <location>
        <begin position="19"/>
        <end position="138"/>
    </location>
</feature>
<name>D2QQG1_SPILD</name>
<evidence type="ECO:0000256" key="1">
    <source>
        <dbReference type="SAM" id="SignalP"/>
    </source>
</evidence>
<reference evidence="2 3" key="1">
    <citation type="journal article" date="2010" name="Stand. Genomic Sci.">
        <title>Complete genome sequence of Spirosoma linguale type strain (1).</title>
        <authorList>
            <person name="Lail K."/>
            <person name="Sikorski J."/>
            <person name="Saunders E."/>
            <person name="Lapidus A."/>
            <person name="Glavina Del Rio T."/>
            <person name="Copeland A."/>
            <person name="Tice H."/>
            <person name="Cheng J.-F."/>
            <person name="Lucas S."/>
            <person name="Nolan M."/>
            <person name="Bruce D."/>
            <person name="Goodwin L."/>
            <person name="Pitluck S."/>
            <person name="Ivanova N."/>
            <person name="Mavromatis K."/>
            <person name="Ovchinnikova G."/>
            <person name="Pati A."/>
            <person name="Chen A."/>
            <person name="Palaniappan K."/>
            <person name="Land M."/>
            <person name="Hauser L."/>
            <person name="Chang Y.-J."/>
            <person name="Jeffries C.D."/>
            <person name="Chain P."/>
            <person name="Brettin T."/>
            <person name="Detter J.C."/>
            <person name="Schuetze A."/>
            <person name="Rohde M."/>
            <person name="Tindall B.J."/>
            <person name="Goeker M."/>
            <person name="Bristow J."/>
            <person name="Eisen J.A."/>
            <person name="Markowitz V."/>
            <person name="Hugenholtz P."/>
            <person name="Kyrpides N.C."/>
            <person name="Klenk H.-P."/>
            <person name="Chen F."/>
        </authorList>
    </citation>
    <scope>NUCLEOTIDE SEQUENCE [LARGE SCALE GENOMIC DNA]</scope>
    <source>
        <strain evidence="3">ATCC 33905 / DSM 74 / LMG 10896 / Claus 1</strain>
    </source>
</reference>
<keyword evidence="3" id="KW-1185">Reference proteome</keyword>
<dbReference type="HOGENOM" id="CLU_1853958_0_0_10"/>
<keyword evidence="1" id="KW-0732">Signal</keyword>
<dbReference type="Proteomes" id="UP000002028">
    <property type="component" value="Chromosome"/>
</dbReference>
<feature type="signal peptide" evidence="1">
    <location>
        <begin position="1"/>
        <end position="18"/>
    </location>
</feature>
<dbReference type="KEGG" id="sli:Slin_4764"/>
<gene>
    <name evidence="2" type="ordered locus">Slin_4764</name>
</gene>
<dbReference type="RefSeq" id="WP_012929245.1">
    <property type="nucleotide sequence ID" value="NC_013730.1"/>
</dbReference>
<sequence length="138" mass="15325">MKSVLLSCFPLVAFMAFAGRSQHSPDYTENLTGQYTMTYMNWNGDISHMPERGFSGSIRMTKRDGKHLDMTFSVKAKGNGKSIDETSDPQTVEVRPNTGNSFFLYDNGVKLGTISPTKIAIRTTTEKGDGFVDIRATR</sequence>
<protein>
    <recommendedName>
        <fullName evidence="4">Lipocalin-like domain-containing protein</fullName>
    </recommendedName>
</protein>
<dbReference type="AlphaFoldDB" id="D2QQG1"/>
<evidence type="ECO:0000313" key="3">
    <source>
        <dbReference type="Proteomes" id="UP000002028"/>
    </source>
</evidence>